<dbReference type="HOGENOM" id="CLU_104916_1_1_0"/>
<dbReference type="InterPro" id="IPR018445">
    <property type="entry name" value="Put_Phosphate_transp_reg"/>
</dbReference>
<feature type="coiled-coil region" evidence="2">
    <location>
        <begin position="27"/>
        <end position="64"/>
    </location>
</feature>
<keyword evidence="2" id="KW-0175">Coiled coil</keyword>
<evidence type="ECO:0000256" key="2">
    <source>
        <dbReference type="SAM" id="Coils"/>
    </source>
</evidence>
<dbReference type="AlphaFoldDB" id="F7YY48"/>
<proteinExistence type="inferred from homology"/>
<reference evidence="3 4" key="1">
    <citation type="submission" date="2010-11" db="EMBL/GenBank/DDBJ databases">
        <title>The complete genome of Thermotoga thermarum DSM 5069.</title>
        <authorList>
            <consortium name="US DOE Joint Genome Institute (JGI-PGF)"/>
            <person name="Lucas S."/>
            <person name="Copeland A."/>
            <person name="Lapidus A."/>
            <person name="Bruce D."/>
            <person name="Goodwin L."/>
            <person name="Pitluck S."/>
            <person name="Kyrpides N."/>
            <person name="Mavromatis K."/>
            <person name="Ivanova N."/>
            <person name="Zeytun A."/>
            <person name="Brettin T."/>
            <person name="Detter J.C."/>
            <person name="Tapia R."/>
            <person name="Han C."/>
            <person name="Land M."/>
            <person name="Hauser L."/>
            <person name="Markowitz V."/>
            <person name="Cheng J.-F."/>
            <person name="Hugenholtz P."/>
            <person name="Woyke T."/>
            <person name="Wu D."/>
            <person name="Spring S."/>
            <person name="Schroeder M."/>
            <person name="Brambilla E."/>
            <person name="Klenk H.-P."/>
            <person name="Eisen J.A."/>
        </authorList>
    </citation>
    <scope>NUCLEOTIDE SEQUENCE [LARGE SCALE GENOMIC DNA]</scope>
    <source>
        <strain evidence="3 4">DSM 5069</strain>
    </source>
</reference>
<evidence type="ECO:0000256" key="1">
    <source>
        <dbReference type="ARBA" id="ARBA00008591"/>
    </source>
</evidence>
<dbReference type="InterPro" id="IPR038078">
    <property type="entry name" value="PhoU-like_sf"/>
</dbReference>
<dbReference type="Gene3D" id="1.20.58.220">
    <property type="entry name" value="Phosphate transport system protein phou homolog 2, domain 2"/>
    <property type="match status" value="1"/>
</dbReference>
<keyword evidence="4" id="KW-1185">Reference proteome</keyword>
<organism evidence="3 4">
    <name type="scientific">Pseudothermotoga thermarum DSM 5069</name>
    <dbReference type="NCBI Taxonomy" id="688269"/>
    <lineage>
        <taxon>Bacteria</taxon>
        <taxon>Thermotogati</taxon>
        <taxon>Thermotogota</taxon>
        <taxon>Thermotogae</taxon>
        <taxon>Thermotogales</taxon>
        <taxon>Thermotogaceae</taxon>
        <taxon>Pseudothermotoga</taxon>
    </lineage>
</organism>
<dbReference type="RefSeq" id="WP_013932083.1">
    <property type="nucleotide sequence ID" value="NC_015707.1"/>
</dbReference>
<dbReference type="STRING" id="688269.Theth_0776"/>
<dbReference type="eggNOG" id="COG1392">
    <property type="taxonomic scope" value="Bacteria"/>
</dbReference>
<dbReference type="PATRIC" id="fig|688269.3.peg.800"/>
<dbReference type="SUPFAM" id="SSF109755">
    <property type="entry name" value="PhoU-like"/>
    <property type="match status" value="1"/>
</dbReference>
<dbReference type="OrthoDB" id="45684at2"/>
<gene>
    <name evidence="3" type="ORF">Theth_0776</name>
</gene>
<protein>
    <submittedName>
        <fullName evidence="3">Putative phosphate transport regulator</fullName>
    </submittedName>
</protein>
<dbReference type="InterPro" id="IPR002727">
    <property type="entry name" value="DUF47"/>
</dbReference>
<dbReference type="PANTHER" id="PTHR36536:SF3">
    <property type="entry name" value="UPF0111 PROTEIN HI_1603"/>
    <property type="match status" value="1"/>
</dbReference>
<accession>F7YY48</accession>
<comment type="similarity">
    <text evidence="1">Belongs to the UPF0111 family.</text>
</comment>
<dbReference type="NCBIfam" id="TIGR00153">
    <property type="entry name" value="TIGR00153 family protein"/>
    <property type="match status" value="1"/>
</dbReference>
<evidence type="ECO:0000313" key="3">
    <source>
        <dbReference type="EMBL" id="AEH50861.1"/>
    </source>
</evidence>
<dbReference type="EMBL" id="CP002351">
    <property type="protein sequence ID" value="AEH50861.1"/>
    <property type="molecule type" value="Genomic_DNA"/>
</dbReference>
<dbReference type="Proteomes" id="UP000006804">
    <property type="component" value="Chromosome"/>
</dbReference>
<dbReference type="PANTHER" id="PTHR36536">
    <property type="entry name" value="UPF0111 PROTEIN HI_1603"/>
    <property type="match status" value="1"/>
</dbReference>
<dbReference type="Pfam" id="PF01865">
    <property type="entry name" value="PhoU_div"/>
    <property type="match status" value="1"/>
</dbReference>
<sequence length="214" mass="24973">MSWILGKKEREIVDKVLNFLDVIGNTLTNLREAIKAYLDSKDEFQELAEKVRVNEHRADDLRRQIESTMYGGAFLPNFRGDLLGIIESADKVANKAEYVADMLEFERPFIPQELRMNFLRILDLSIETYEALKLSIYYLFEDLDKVGEYVLLTEQKEHEVDVEERKTIKSIFASDIPYPQKLHLKELVRNIADIADRAEDCSDRVEVVSLKRRV</sequence>
<evidence type="ECO:0000313" key="4">
    <source>
        <dbReference type="Proteomes" id="UP000006804"/>
    </source>
</evidence>
<name>F7YY48_9THEM</name>
<dbReference type="KEGG" id="tta:Theth_0776"/>